<dbReference type="InParanoid" id="D7SNY9"/>
<dbReference type="HOGENOM" id="CLU_2445288_0_0_1"/>
<organism evidence="1 2">
    <name type="scientific">Vitis vinifera</name>
    <name type="common">Grape</name>
    <dbReference type="NCBI Taxonomy" id="29760"/>
    <lineage>
        <taxon>Eukaryota</taxon>
        <taxon>Viridiplantae</taxon>
        <taxon>Streptophyta</taxon>
        <taxon>Embryophyta</taxon>
        <taxon>Tracheophyta</taxon>
        <taxon>Spermatophyta</taxon>
        <taxon>Magnoliopsida</taxon>
        <taxon>eudicotyledons</taxon>
        <taxon>Gunneridae</taxon>
        <taxon>Pentapetalae</taxon>
        <taxon>rosids</taxon>
        <taxon>Vitales</taxon>
        <taxon>Vitaceae</taxon>
        <taxon>Viteae</taxon>
        <taxon>Vitis</taxon>
    </lineage>
</organism>
<dbReference type="EMBL" id="FN594959">
    <property type="protein sequence ID" value="CBI17368.3"/>
    <property type="molecule type" value="Genomic_DNA"/>
</dbReference>
<protein>
    <submittedName>
        <fullName evidence="1">Uncharacterized protein</fullName>
    </submittedName>
</protein>
<proteinExistence type="predicted"/>
<sequence length="90" mass="10781">MDVRRFWTKSLTRLSSWYLDVGPLEGCRGDGMGRGFQFQVQVQPSHFPPQQPNLPWDSQHGLSIWDRVEHMQSRIREHRRKNKKTRDFES</sequence>
<evidence type="ECO:0000313" key="1">
    <source>
        <dbReference type="EMBL" id="CBI17368.3"/>
    </source>
</evidence>
<dbReference type="AlphaFoldDB" id="D7SNY9"/>
<name>D7SNY9_VITVI</name>
<gene>
    <name evidence="1" type="ordered locus">VIT_04s0023g03530</name>
</gene>
<dbReference type="Proteomes" id="UP000009183">
    <property type="component" value="Chromosome 4"/>
</dbReference>
<reference evidence="2" key="1">
    <citation type="journal article" date="2007" name="Nature">
        <title>The grapevine genome sequence suggests ancestral hexaploidization in major angiosperm phyla.</title>
        <authorList>
            <consortium name="The French-Italian Public Consortium for Grapevine Genome Characterization."/>
            <person name="Jaillon O."/>
            <person name="Aury J.-M."/>
            <person name="Noel B."/>
            <person name="Policriti A."/>
            <person name="Clepet C."/>
            <person name="Casagrande A."/>
            <person name="Choisne N."/>
            <person name="Aubourg S."/>
            <person name="Vitulo N."/>
            <person name="Jubin C."/>
            <person name="Vezzi A."/>
            <person name="Legeai F."/>
            <person name="Hugueney P."/>
            <person name="Dasilva C."/>
            <person name="Horner D."/>
            <person name="Mica E."/>
            <person name="Jublot D."/>
            <person name="Poulain J."/>
            <person name="Bruyere C."/>
            <person name="Billault A."/>
            <person name="Segurens B."/>
            <person name="Gouyvenoux M."/>
            <person name="Ugarte E."/>
            <person name="Cattonaro F."/>
            <person name="Anthouard V."/>
            <person name="Vico V."/>
            <person name="Del Fabbro C."/>
            <person name="Alaux M."/>
            <person name="Di Gaspero G."/>
            <person name="Dumas V."/>
            <person name="Felice N."/>
            <person name="Paillard S."/>
            <person name="Juman I."/>
            <person name="Moroldo M."/>
            <person name="Scalabrin S."/>
            <person name="Canaguier A."/>
            <person name="Le Clainche I."/>
            <person name="Malacrida G."/>
            <person name="Durand E."/>
            <person name="Pesole G."/>
            <person name="Laucou V."/>
            <person name="Chatelet P."/>
            <person name="Merdinoglu D."/>
            <person name="Delledonne M."/>
            <person name="Pezzotti M."/>
            <person name="Lecharny A."/>
            <person name="Scarpelli C."/>
            <person name="Artiguenave F."/>
            <person name="Pe M.E."/>
            <person name="Valle G."/>
            <person name="Morgante M."/>
            <person name="Caboche M."/>
            <person name="Adam-Blondon A.-F."/>
            <person name="Weissenbach J."/>
            <person name="Quetier F."/>
            <person name="Wincker P."/>
        </authorList>
    </citation>
    <scope>NUCLEOTIDE SEQUENCE [LARGE SCALE GENOMIC DNA]</scope>
    <source>
        <strain evidence="2">cv. Pinot noir / PN40024</strain>
    </source>
</reference>
<keyword evidence="2" id="KW-1185">Reference proteome</keyword>
<dbReference type="PaxDb" id="29760-VIT_04s0023g03530.t01"/>
<evidence type="ECO:0000313" key="2">
    <source>
        <dbReference type="Proteomes" id="UP000009183"/>
    </source>
</evidence>
<accession>D7SNY9</accession>